<gene>
    <name evidence="1" type="ORF">PAPOLLO_LOCUS18366</name>
</gene>
<reference evidence="1" key="1">
    <citation type="submission" date="2021-04" db="EMBL/GenBank/DDBJ databases">
        <authorList>
            <person name="Tunstrom K."/>
        </authorList>
    </citation>
    <scope>NUCLEOTIDE SEQUENCE</scope>
</reference>
<dbReference type="Proteomes" id="UP000691718">
    <property type="component" value="Unassembled WGS sequence"/>
</dbReference>
<accession>A0A8S3XIQ3</accession>
<name>A0A8S3XIQ3_PARAO</name>
<comment type="caution">
    <text evidence="1">The sequence shown here is derived from an EMBL/GenBank/DDBJ whole genome shotgun (WGS) entry which is preliminary data.</text>
</comment>
<evidence type="ECO:0000313" key="2">
    <source>
        <dbReference type="Proteomes" id="UP000691718"/>
    </source>
</evidence>
<protein>
    <submittedName>
        <fullName evidence="1">(apollo) hypothetical protein</fullName>
    </submittedName>
</protein>
<sequence>MTENIENFHINISTKPPNLADTLSRIKLKALDSNDDTDSMQVNIDDTDKNLKNYVESLTELNKPNENSDTITASELSATLSASDPIDITE</sequence>
<dbReference type="AlphaFoldDB" id="A0A8S3XIQ3"/>
<evidence type="ECO:0000313" key="1">
    <source>
        <dbReference type="EMBL" id="CAG5025364.1"/>
    </source>
</evidence>
<organism evidence="1 2">
    <name type="scientific">Parnassius apollo</name>
    <name type="common">Apollo butterfly</name>
    <name type="synonym">Papilio apollo</name>
    <dbReference type="NCBI Taxonomy" id="110799"/>
    <lineage>
        <taxon>Eukaryota</taxon>
        <taxon>Metazoa</taxon>
        <taxon>Ecdysozoa</taxon>
        <taxon>Arthropoda</taxon>
        <taxon>Hexapoda</taxon>
        <taxon>Insecta</taxon>
        <taxon>Pterygota</taxon>
        <taxon>Neoptera</taxon>
        <taxon>Endopterygota</taxon>
        <taxon>Lepidoptera</taxon>
        <taxon>Glossata</taxon>
        <taxon>Ditrysia</taxon>
        <taxon>Papilionoidea</taxon>
        <taxon>Papilionidae</taxon>
        <taxon>Parnassiinae</taxon>
        <taxon>Parnassini</taxon>
        <taxon>Parnassius</taxon>
        <taxon>Parnassius</taxon>
    </lineage>
</organism>
<proteinExistence type="predicted"/>
<keyword evidence="2" id="KW-1185">Reference proteome</keyword>
<dbReference type="EMBL" id="CAJQZP010001172">
    <property type="protein sequence ID" value="CAG5025364.1"/>
    <property type="molecule type" value="Genomic_DNA"/>
</dbReference>